<dbReference type="PROSITE" id="PS01066">
    <property type="entry name" value="UPP_SYNTHASE"/>
    <property type="match status" value="1"/>
</dbReference>
<feature type="binding site" evidence="2">
    <location>
        <begin position="68"/>
        <end position="70"/>
    </location>
    <ligand>
        <name>substrate</name>
    </ligand>
</feature>
<comment type="cofactor">
    <cofactor evidence="2">
        <name>Mg(2+)</name>
        <dbReference type="ChEBI" id="CHEBI:18420"/>
    </cofactor>
    <text evidence="2">Binds 2 magnesium ions per subunit.</text>
</comment>
<comment type="function">
    <text evidence="2">Catalyzes the sequential condensation of isopentenyl diphosphate (IPP) with (2E,6E)-farnesyl diphosphate (E,E-FPP) to yield (2Z,6Z,10Z,14Z,18Z,22Z,26Z,30Z,34E,38E)-undecaprenyl diphosphate (di-trans,octa-cis-UPP). UPP is the precursor of glycosyl carrier lipid in the biosynthesis of bacterial cell wall polysaccharide components such as peptidoglycan and lipopolysaccharide.</text>
</comment>
<evidence type="ECO:0000256" key="2">
    <source>
        <dbReference type="HAMAP-Rule" id="MF_01139"/>
    </source>
</evidence>
<dbReference type="Pfam" id="PF01255">
    <property type="entry name" value="Prenyltransf"/>
    <property type="match status" value="1"/>
</dbReference>
<dbReference type="InterPro" id="IPR036424">
    <property type="entry name" value="UPP_synth-like_sf"/>
</dbReference>
<feature type="binding site" evidence="2">
    <location>
        <position position="191"/>
    </location>
    <ligand>
        <name>substrate</name>
    </ligand>
</feature>
<evidence type="ECO:0000313" key="4">
    <source>
        <dbReference type="Proteomes" id="UP000245474"/>
    </source>
</evidence>
<feature type="binding site" evidence="2">
    <location>
        <position position="40"/>
    </location>
    <ligand>
        <name>substrate</name>
    </ligand>
</feature>
<keyword evidence="2" id="KW-0961">Cell wall biogenesis/degradation</keyword>
<comment type="catalytic activity">
    <reaction evidence="2">
        <text>8 isopentenyl diphosphate + (2E,6E)-farnesyl diphosphate = di-trans,octa-cis-undecaprenyl diphosphate + 8 diphosphate</text>
        <dbReference type="Rhea" id="RHEA:27551"/>
        <dbReference type="ChEBI" id="CHEBI:33019"/>
        <dbReference type="ChEBI" id="CHEBI:58405"/>
        <dbReference type="ChEBI" id="CHEBI:128769"/>
        <dbReference type="ChEBI" id="CHEBI:175763"/>
        <dbReference type="EC" id="2.5.1.31"/>
    </reaction>
</comment>
<dbReference type="GO" id="GO:0071555">
    <property type="term" value="P:cell wall organization"/>
    <property type="evidence" value="ECO:0007669"/>
    <property type="project" value="UniProtKB-KW"/>
</dbReference>
<feature type="binding site" evidence="2">
    <location>
        <position position="210"/>
    </location>
    <ligand>
        <name>Mg(2+)</name>
        <dbReference type="ChEBI" id="CHEBI:18420"/>
    </ligand>
</feature>
<dbReference type="GO" id="GO:0005829">
    <property type="term" value="C:cytosol"/>
    <property type="evidence" value="ECO:0007669"/>
    <property type="project" value="TreeGrafter"/>
</dbReference>
<accession>A0A2U2N4L2</accession>
<dbReference type="FunFam" id="3.40.1180.10:FF:000001">
    <property type="entry name" value="(2E,6E)-farnesyl-diphosphate-specific ditrans,polycis-undecaprenyl-diphosphate synthase"/>
    <property type="match status" value="1"/>
</dbReference>
<reference evidence="3 4" key="1">
    <citation type="submission" date="2018-05" db="EMBL/GenBank/DDBJ databases">
        <title>Spiribacter halobius sp. nov., a moderately halophilic bacterium isolated from marine solar saltern.</title>
        <authorList>
            <person name="Zheng W.-S."/>
            <person name="Lu D.-C."/>
            <person name="Du Z.-J."/>
        </authorList>
    </citation>
    <scope>NUCLEOTIDE SEQUENCE [LARGE SCALE GENOMIC DNA]</scope>
    <source>
        <strain evidence="3 4">E85</strain>
    </source>
</reference>
<dbReference type="SUPFAM" id="SSF64005">
    <property type="entry name" value="Undecaprenyl diphosphate synthase"/>
    <property type="match status" value="1"/>
</dbReference>
<feature type="binding site" evidence="2">
    <location>
        <position position="36"/>
    </location>
    <ligand>
        <name>substrate</name>
    </ligand>
</feature>
<keyword evidence="2" id="KW-0133">Cell shape</keyword>
<comment type="similarity">
    <text evidence="2">Belongs to the UPP synthase family.</text>
</comment>
<sequence length="253" mass="28574">MTVDKQGSQAGAPVPRHVAIIMDGNGRWARARNQPRHYGHRAGARAVREAVEACGRAGVEALTLFAFSSENWRRPATEVRVLMELFLRTLDRETDRLHENDIRLRMIGDRSRLEPRLRERIATAERLTRDNRGLHLNVAASYGGRWDIACAARALAREVAAGDRDPESIDETALGEQISLADLPAPDLFVRTGGERRISNFLLWQLAYTELYFTDVLWPDFDAAEMHRAMDWYASRQRRFGRVPDADSGAGHA</sequence>
<keyword evidence="2" id="KW-0479">Metal-binding</keyword>
<comment type="caution">
    <text evidence="3">The sequence shown here is derived from an EMBL/GenBank/DDBJ whole genome shotgun (WGS) entry which is preliminary data.</text>
</comment>
<dbReference type="NCBIfam" id="TIGR00055">
    <property type="entry name" value="uppS"/>
    <property type="match status" value="1"/>
</dbReference>
<feature type="binding site" evidence="2">
    <location>
        <begin position="197"/>
        <end position="199"/>
    </location>
    <ligand>
        <name>substrate</name>
    </ligand>
</feature>
<gene>
    <name evidence="2 3" type="primary">uppS</name>
    <name evidence="3" type="ORF">DEM34_06835</name>
</gene>
<dbReference type="PANTHER" id="PTHR10291">
    <property type="entry name" value="DEHYDRODOLICHYL DIPHOSPHATE SYNTHASE FAMILY MEMBER"/>
    <property type="match status" value="1"/>
</dbReference>
<feature type="binding site" evidence="2">
    <location>
        <position position="23"/>
    </location>
    <ligand>
        <name>Mg(2+)</name>
        <dbReference type="ChEBI" id="CHEBI:18420"/>
    </ligand>
</feature>
<organism evidence="3 4">
    <name type="scientific">Sediminicurvatus halobius</name>
    <dbReference type="NCBI Taxonomy" id="2182432"/>
    <lineage>
        <taxon>Bacteria</taxon>
        <taxon>Pseudomonadati</taxon>
        <taxon>Pseudomonadota</taxon>
        <taxon>Gammaproteobacteria</taxon>
        <taxon>Chromatiales</taxon>
        <taxon>Ectothiorhodospiraceae</taxon>
        <taxon>Sediminicurvatus</taxon>
    </lineage>
</organism>
<name>A0A2U2N4L2_9GAMM</name>
<dbReference type="RefSeq" id="WP_109677572.1">
    <property type="nucleotide sequence ID" value="NZ_CP086615.1"/>
</dbReference>
<keyword evidence="2" id="KW-0573">Peptidoglycan synthesis</keyword>
<dbReference type="AlphaFoldDB" id="A0A2U2N4L2"/>
<dbReference type="Gene3D" id="3.40.1180.10">
    <property type="entry name" value="Decaprenyl diphosphate synthase-like"/>
    <property type="match status" value="1"/>
</dbReference>
<feature type="active site" evidence="2">
    <location>
        <position position="23"/>
    </location>
</feature>
<dbReference type="EC" id="2.5.1.31" evidence="2"/>
<protein>
    <recommendedName>
        <fullName evidence="2">Ditrans,polycis-undecaprenyl-diphosphate synthase ((2E,6E)-farnesyl-diphosphate specific)</fullName>
        <ecNumber evidence="2">2.5.1.31</ecNumber>
    </recommendedName>
    <alternativeName>
        <fullName evidence="2">Ditrans,polycis-undecaprenylcistransferase</fullName>
    </alternativeName>
    <alternativeName>
        <fullName evidence="2">Undecaprenyl diphosphate synthase</fullName>
        <shortName evidence="2">UDS</shortName>
    </alternativeName>
    <alternativeName>
        <fullName evidence="2">Undecaprenyl pyrophosphate synthase</fullName>
        <shortName evidence="2">UPP synthase</shortName>
    </alternativeName>
</protein>
<dbReference type="GO" id="GO:0008834">
    <property type="term" value="F:ditrans,polycis-undecaprenyl-diphosphate synthase [(2E,6E)-farnesyl-diphosphate specific] activity"/>
    <property type="evidence" value="ECO:0007669"/>
    <property type="project" value="UniProtKB-UniRule"/>
</dbReference>
<feature type="binding site" evidence="2">
    <location>
        <position position="74"/>
    </location>
    <ligand>
        <name>substrate</name>
    </ligand>
</feature>
<keyword evidence="4" id="KW-1185">Reference proteome</keyword>
<dbReference type="InterPro" id="IPR018520">
    <property type="entry name" value="UPP_synth-like_CS"/>
</dbReference>
<dbReference type="PANTHER" id="PTHR10291:SF0">
    <property type="entry name" value="DEHYDRODOLICHYL DIPHOSPHATE SYNTHASE 2"/>
    <property type="match status" value="1"/>
</dbReference>
<evidence type="ECO:0000313" key="3">
    <source>
        <dbReference type="EMBL" id="PWG63909.1"/>
    </source>
</evidence>
<keyword evidence="1 2" id="KW-0808">Transferase</keyword>
<dbReference type="GO" id="GO:0009252">
    <property type="term" value="P:peptidoglycan biosynthetic process"/>
    <property type="evidence" value="ECO:0007669"/>
    <property type="project" value="UniProtKB-UniRule"/>
</dbReference>
<feature type="active site" description="Proton acceptor" evidence="2">
    <location>
        <position position="71"/>
    </location>
</feature>
<dbReference type="GO" id="GO:0000287">
    <property type="term" value="F:magnesium ion binding"/>
    <property type="evidence" value="ECO:0007669"/>
    <property type="project" value="UniProtKB-UniRule"/>
</dbReference>
<dbReference type="OrthoDB" id="4191603at2"/>
<proteinExistence type="inferred from homology"/>
<dbReference type="GO" id="GO:0016094">
    <property type="term" value="P:polyprenol biosynthetic process"/>
    <property type="evidence" value="ECO:0007669"/>
    <property type="project" value="TreeGrafter"/>
</dbReference>
<feature type="binding site" evidence="2">
    <location>
        <position position="28"/>
    </location>
    <ligand>
        <name>substrate</name>
    </ligand>
</feature>
<keyword evidence="2" id="KW-0460">Magnesium</keyword>
<dbReference type="InterPro" id="IPR001441">
    <property type="entry name" value="UPP_synth-like"/>
</dbReference>
<dbReference type="GO" id="GO:0008360">
    <property type="term" value="P:regulation of cell shape"/>
    <property type="evidence" value="ECO:0007669"/>
    <property type="project" value="UniProtKB-KW"/>
</dbReference>
<dbReference type="EMBL" id="QFFI01000008">
    <property type="protein sequence ID" value="PWG63909.1"/>
    <property type="molecule type" value="Genomic_DNA"/>
</dbReference>
<feature type="binding site" evidence="2">
    <location>
        <begin position="24"/>
        <end position="27"/>
    </location>
    <ligand>
        <name>substrate</name>
    </ligand>
</feature>
<evidence type="ECO:0000256" key="1">
    <source>
        <dbReference type="ARBA" id="ARBA00022679"/>
    </source>
</evidence>
<dbReference type="CDD" id="cd00475">
    <property type="entry name" value="Cis_IPPS"/>
    <property type="match status" value="1"/>
</dbReference>
<dbReference type="Proteomes" id="UP000245474">
    <property type="component" value="Unassembled WGS sequence"/>
</dbReference>
<comment type="subunit">
    <text evidence="2">Homodimer.</text>
</comment>
<dbReference type="HAMAP" id="MF_01139">
    <property type="entry name" value="ISPT"/>
    <property type="match status" value="1"/>
</dbReference>
<feature type="binding site" evidence="2">
    <location>
        <position position="72"/>
    </location>
    <ligand>
        <name>substrate</name>
    </ligand>
</feature>